<keyword evidence="4" id="KW-1185">Reference proteome</keyword>
<gene>
    <name evidence="3" type="ORF">GCM10007108_13400</name>
</gene>
<dbReference type="GO" id="GO:0046872">
    <property type="term" value="F:metal ion binding"/>
    <property type="evidence" value="ECO:0007669"/>
    <property type="project" value="UniProtKB-KW"/>
</dbReference>
<comment type="caution">
    <text evidence="3">The sequence shown here is derived from an EMBL/GenBank/DDBJ whole genome shotgun (WGS) entry which is preliminary data.</text>
</comment>
<keyword evidence="1" id="KW-0479">Metal-binding</keyword>
<dbReference type="RefSeq" id="WP_075056499.1">
    <property type="nucleotide sequence ID" value="NZ_BMNY01000002.1"/>
</dbReference>
<evidence type="ECO:0000313" key="3">
    <source>
        <dbReference type="EMBL" id="GGM76636.1"/>
    </source>
</evidence>
<dbReference type="Proteomes" id="UP000632195">
    <property type="component" value="Unassembled WGS sequence"/>
</dbReference>
<reference evidence="3" key="2">
    <citation type="submission" date="2022-09" db="EMBL/GenBank/DDBJ databases">
        <authorList>
            <person name="Sun Q."/>
            <person name="Ohkuma M."/>
        </authorList>
    </citation>
    <scope>NUCLEOTIDE SEQUENCE</scope>
    <source>
        <strain evidence="3">JCM 13583</strain>
    </source>
</reference>
<feature type="domain" description="Cupin type-2" evidence="2">
    <location>
        <begin position="46"/>
        <end position="114"/>
    </location>
</feature>
<proteinExistence type="predicted"/>
<dbReference type="InterPro" id="IPR014710">
    <property type="entry name" value="RmlC-like_jellyroll"/>
</dbReference>
<accession>A0AA37BS02</accession>
<dbReference type="EMBL" id="BMNY01000002">
    <property type="protein sequence ID" value="GGM76636.1"/>
    <property type="molecule type" value="Genomic_DNA"/>
</dbReference>
<evidence type="ECO:0000256" key="1">
    <source>
        <dbReference type="ARBA" id="ARBA00022723"/>
    </source>
</evidence>
<organism evidence="3 4">
    <name type="scientific">Thermogymnomonas acidicola</name>
    <dbReference type="NCBI Taxonomy" id="399579"/>
    <lineage>
        <taxon>Archaea</taxon>
        <taxon>Methanobacteriati</taxon>
        <taxon>Thermoplasmatota</taxon>
        <taxon>Thermoplasmata</taxon>
        <taxon>Thermoplasmatales</taxon>
        <taxon>Thermogymnomonas</taxon>
    </lineage>
</organism>
<name>A0AA37BS02_9ARCH</name>
<evidence type="ECO:0000313" key="4">
    <source>
        <dbReference type="Proteomes" id="UP000632195"/>
    </source>
</evidence>
<dbReference type="InterPro" id="IPR051610">
    <property type="entry name" value="GPI/OXD"/>
</dbReference>
<protein>
    <recommendedName>
        <fullName evidence="2">Cupin type-2 domain-containing protein</fullName>
    </recommendedName>
</protein>
<sequence>MEIKVIDPIKDGKKIWLGDKEGYIRKVFRAIDKDLVNSQYFVSGITYFEPGESSSMHNHPQSEEIDFVIQGEGIVYSGNEQAKFKKFDYMFIPKGVMHRHVNTGSETLILFWAYTPPGELPKD</sequence>
<dbReference type="InterPro" id="IPR011051">
    <property type="entry name" value="RmlC_Cupin_sf"/>
</dbReference>
<dbReference type="PANTHER" id="PTHR35848">
    <property type="entry name" value="OXALATE-BINDING PROTEIN"/>
    <property type="match status" value="1"/>
</dbReference>
<dbReference type="Gene3D" id="2.60.120.10">
    <property type="entry name" value="Jelly Rolls"/>
    <property type="match status" value="1"/>
</dbReference>
<evidence type="ECO:0000259" key="2">
    <source>
        <dbReference type="Pfam" id="PF07883"/>
    </source>
</evidence>
<dbReference type="PANTHER" id="PTHR35848:SF6">
    <property type="entry name" value="CUPIN TYPE-2 DOMAIN-CONTAINING PROTEIN"/>
    <property type="match status" value="1"/>
</dbReference>
<dbReference type="InterPro" id="IPR013096">
    <property type="entry name" value="Cupin_2"/>
</dbReference>
<dbReference type="Pfam" id="PF07883">
    <property type="entry name" value="Cupin_2"/>
    <property type="match status" value="1"/>
</dbReference>
<dbReference type="SUPFAM" id="SSF51182">
    <property type="entry name" value="RmlC-like cupins"/>
    <property type="match status" value="1"/>
</dbReference>
<reference evidence="3" key="1">
    <citation type="journal article" date="2014" name="Int. J. Syst. Evol. Microbiol.">
        <title>Complete genome sequence of Corynebacterium casei LMG S-19264T (=DSM 44701T), isolated from a smear-ripened cheese.</title>
        <authorList>
            <consortium name="US DOE Joint Genome Institute (JGI-PGF)"/>
            <person name="Walter F."/>
            <person name="Albersmeier A."/>
            <person name="Kalinowski J."/>
            <person name="Ruckert C."/>
        </authorList>
    </citation>
    <scope>NUCLEOTIDE SEQUENCE</scope>
    <source>
        <strain evidence="3">JCM 13583</strain>
    </source>
</reference>
<dbReference type="AlphaFoldDB" id="A0AA37BS02"/>